<dbReference type="Pfam" id="PF00856">
    <property type="entry name" value="SET"/>
    <property type="match status" value="1"/>
</dbReference>
<dbReference type="InterPro" id="IPR046341">
    <property type="entry name" value="SET_dom_sf"/>
</dbReference>
<evidence type="ECO:0000313" key="3">
    <source>
        <dbReference type="Proteomes" id="UP000019375"/>
    </source>
</evidence>
<dbReference type="PANTHER" id="PTHR13271">
    <property type="entry name" value="UNCHARACTERIZED PUTATIVE METHYLTRANSFERASE"/>
    <property type="match status" value="1"/>
</dbReference>
<dbReference type="PANTHER" id="PTHR13271:SF147">
    <property type="entry name" value="PROTEIN-LYSINE N-METHYLTRANSFERASE EFM1-RELATED"/>
    <property type="match status" value="1"/>
</dbReference>
<feature type="domain" description="SET" evidence="1">
    <location>
        <begin position="20"/>
        <end position="261"/>
    </location>
</feature>
<keyword evidence="3" id="KW-1185">Reference proteome</keyword>
<gene>
    <name evidence="2" type="ORF">BN860_05072g</name>
</gene>
<dbReference type="OrthoDB" id="42889at2759"/>
<dbReference type="InterPro" id="IPR044432">
    <property type="entry name" value="Set10/Efm1_SET"/>
</dbReference>
<dbReference type="Gene3D" id="3.90.1410.10">
    <property type="entry name" value="set domain protein methyltransferase, domain 1"/>
    <property type="match status" value="1"/>
</dbReference>
<dbReference type="CDD" id="cd19180">
    <property type="entry name" value="SET_SpSET10-like"/>
    <property type="match status" value="1"/>
</dbReference>
<dbReference type="AlphaFoldDB" id="A0A8J2T702"/>
<dbReference type="InterPro" id="IPR001214">
    <property type="entry name" value="SET_dom"/>
</dbReference>
<dbReference type="SUPFAM" id="SSF82199">
    <property type="entry name" value="SET domain"/>
    <property type="match status" value="1"/>
</dbReference>
<dbReference type="Proteomes" id="UP000019375">
    <property type="component" value="Unassembled WGS sequence"/>
</dbReference>
<reference evidence="3" key="1">
    <citation type="journal article" date="2013" name="Genome Announc.">
        <title>Genome sequence of the food spoilage yeast Zygosaccharomyces bailii CLIB 213(T).</title>
        <authorList>
            <person name="Galeote V."/>
            <person name="Bigey F."/>
            <person name="Devillers H."/>
            <person name="Neuveglise C."/>
            <person name="Dequin S."/>
        </authorList>
    </citation>
    <scope>NUCLEOTIDE SEQUENCE [LARGE SCALE GENOMIC DNA]</scope>
    <source>
        <strain evidence="3">CLIB 213 / ATCC 58445 / CBS 680 / CCRC 21525 / NBRC 1098 / NCYC 1416 / NRRL Y-2227</strain>
    </source>
</reference>
<evidence type="ECO:0000259" key="1">
    <source>
        <dbReference type="PROSITE" id="PS50280"/>
    </source>
</evidence>
<dbReference type="EMBL" id="HG316457">
    <property type="protein sequence ID" value="CDF89470.1"/>
    <property type="molecule type" value="Genomic_DNA"/>
</dbReference>
<dbReference type="GO" id="GO:0005634">
    <property type="term" value="C:nucleus"/>
    <property type="evidence" value="ECO:0007669"/>
    <property type="project" value="TreeGrafter"/>
</dbReference>
<proteinExistence type="predicted"/>
<dbReference type="GO" id="GO:0016279">
    <property type="term" value="F:protein-lysine N-methyltransferase activity"/>
    <property type="evidence" value="ECO:0007669"/>
    <property type="project" value="InterPro"/>
</dbReference>
<accession>A0A8J2T702</accession>
<organism evidence="2 3">
    <name type="scientific">Zygosaccharomyces bailii (strain CLIB 213 / ATCC 58445 / CBS 680 / BCRC 21525 / NBRC 1098 / NCYC 1416 / NRRL Y-2227)</name>
    <dbReference type="NCBI Taxonomy" id="1333698"/>
    <lineage>
        <taxon>Eukaryota</taxon>
        <taxon>Fungi</taxon>
        <taxon>Dikarya</taxon>
        <taxon>Ascomycota</taxon>
        <taxon>Saccharomycotina</taxon>
        <taxon>Saccharomycetes</taxon>
        <taxon>Saccharomycetales</taxon>
        <taxon>Saccharomycetaceae</taxon>
        <taxon>Zygosaccharomyces</taxon>
    </lineage>
</organism>
<protein>
    <submittedName>
        <fullName evidence="2">ZYBA0S04-05072g1_1</fullName>
    </submittedName>
</protein>
<sequence length="561" mass="65105">MEKLEACIKWLRENDGFIDERVEFKYTTNTGISAHVKDSVATDQPLIRVPENLLITNEKAQEAFQLGTEVINTDHPNSLLQLYVAKLKFEEDAGSFFKPYIDLLPLQLEQPYFWDANDLQLLKGTDIYLVMKQHLPKLLQEWTSLLQKLKIAPSDDLAELHAPDADLFDYLQKCPPESPKVSWTSFSSYVWAAGIFASRAFPKIALTNRCLSINEAFLYPIVDLLNHNNDTKVKWYSENGQMCFVTQETLKSGNELFNNYGNKSNEDLLLSYGFVQDNNQYENSRLTLRLDEQLLSEAVLHGVALSDERVADNCVQFKLTKKCLLPENLVQLFAYLHKLKSEEAINLRNTLEGSDGLHSILMQKVEFFRNRSKIDASNKRRRTLRKYFDSQRKMFQAVVESLQKRQKEIVKSNSPFMTSFKTIYKSDKKFANSLLLVFGVTKFDDLIIKDCTRDALLLWIVRIANKESYPRKMEFEVPQFIYDTFQEVSSTIAVERNDVVEMMPFYKKMFPSLAEKIPEVFSEGNWGIRQFIVADTVLDRLVWTRKLTQEPFFIKKHPMAL</sequence>
<evidence type="ECO:0000313" key="2">
    <source>
        <dbReference type="EMBL" id="CDF89470.1"/>
    </source>
</evidence>
<name>A0A8J2T702_ZYGB2</name>
<dbReference type="InterPro" id="IPR050600">
    <property type="entry name" value="SETD3_SETD6_MTase"/>
</dbReference>
<dbReference type="PROSITE" id="PS50280">
    <property type="entry name" value="SET"/>
    <property type="match status" value="1"/>
</dbReference>